<keyword evidence="6" id="KW-1185">Reference proteome</keyword>
<evidence type="ECO:0000256" key="3">
    <source>
        <dbReference type="PROSITE-ProRule" id="PRU00703"/>
    </source>
</evidence>
<dbReference type="InterPro" id="IPR000644">
    <property type="entry name" value="CBS_dom"/>
</dbReference>
<dbReference type="SUPFAM" id="SSF54631">
    <property type="entry name" value="CBS-domain pair"/>
    <property type="match status" value="1"/>
</dbReference>
<dbReference type="Gene3D" id="3.10.580.10">
    <property type="entry name" value="CBS-domain"/>
    <property type="match status" value="1"/>
</dbReference>
<protein>
    <recommendedName>
        <fullName evidence="4">CBS domain-containing protein</fullName>
    </recommendedName>
</protein>
<evidence type="ECO:0000256" key="1">
    <source>
        <dbReference type="ARBA" id="ARBA00022737"/>
    </source>
</evidence>
<name>A0A9D5CII6_9LILI</name>
<dbReference type="EMBL" id="JAGGNH010000005">
    <property type="protein sequence ID" value="KAJ0973514.1"/>
    <property type="molecule type" value="Genomic_DNA"/>
</dbReference>
<comment type="caution">
    <text evidence="5">The sequence shown here is derived from an EMBL/GenBank/DDBJ whole genome shotgun (WGS) entry which is preliminary data.</text>
</comment>
<gene>
    <name evidence="5" type="ORF">J5N97_021473</name>
</gene>
<evidence type="ECO:0000313" key="5">
    <source>
        <dbReference type="EMBL" id="KAJ0973514.1"/>
    </source>
</evidence>
<reference evidence="5" key="1">
    <citation type="submission" date="2021-03" db="EMBL/GenBank/DDBJ databases">
        <authorList>
            <person name="Li Z."/>
            <person name="Yang C."/>
        </authorList>
    </citation>
    <scope>NUCLEOTIDE SEQUENCE</scope>
    <source>
        <strain evidence="5">Dzin_1.0</strain>
        <tissue evidence="5">Leaf</tissue>
    </source>
</reference>
<evidence type="ECO:0000313" key="6">
    <source>
        <dbReference type="Proteomes" id="UP001085076"/>
    </source>
</evidence>
<dbReference type="PANTHER" id="PTHR13780:SF131">
    <property type="entry name" value="SUCROSE NONFERMENTING 4-LIKE PROTEIN ISOFORM X1"/>
    <property type="match status" value="1"/>
</dbReference>
<keyword evidence="1" id="KW-0677">Repeat</keyword>
<feature type="domain" description="CBS" evidence="4">
    <location>
        <begin position="1"/>
        <end position="54"/>
    </location>
</feature>
<organism evidence="5 6">
    <name type="scientific">Dioscorea zingiberensis</name>
    <dbReference type="NCBI Taxonomy" id="325984"/>
    <lineage>
        <taxon>Eukaryota</taxon>
        <taxon>Viridiplantae</taxon>
        <taxon>Streptophyta</taxon>
        <taxon>Embryophyta</taxon>
        <taxon>Tracheophyta</taxon>
        <taxon>Spermatophyta</taxon>
        <taxon>Magnoliopsida</taxon>
        <taxon>Liliopsida</taxon>
        <taxon>Dioscoreales</taxon>
        <taxon>Dioscoreaceae</taxon>
        <taxon>Dioscorea</taxon>
    </lineage>
</organism>
<dbReference type="AlphaFoldDB" id="A0A9D5CII6"/>
<dbReference type="PROSITE" id="PS51371">
    <property type="entry name" value="CBS"/>
    <property type="match status" value="1"/>
</dbReference>
<proteinExistence type="predicted"/>
<dbReference type="InterPro" id="IPR050511">
    <property type="entry name" value="AMPK_gamma/SDS23_families"/>
</dbReference>
<dbReference type="Pfam" id="PF00571">
    <property type="entry name" value="CBS"/>
    <property type="match status" value="1"/>
</dbReference>
<evidence type="ECO:0000256" key="2">
    <source>
        <dbReference type="ARBA" id="ARBA00023122"/>
    </source>
</evidence>
<keyword evidence="2 3" id="KW-0129">CBS domain</keyword>
<evidence type="ECO:0000259" key="4">
    <source>
        <dbReference type="PROSITE" id="PS51371"/>
    </source>
</evidence>
<dbReference type="Proteomes" id="UP001085076">
    <property type="component" value="Miscellaneous, Linkage group lg05"/>
</dbReference>
<dbReference type="InterPro" id="IPR046342">
    <property type="entry name" value="CBS_dom_sf"/>
</dbReference>
<reference evidence="5" key="2">
    <citation type="journal article" date="2022" name="Hortic Res">
        <title>The genome of Dioscorea zingiberensis sheds light on the biosynthesis, origin and evolution of the medicinally important diosgenin saponins.</title>
        <authorList>
            <person name="Li Y."/>
            <person name="Tan C."/>
            <person name="Li Z."/>
            <person name="Guo J."/>
            <person name="Li S."/>
            <person name="Chen X."/>
            <person name="Wang C."/>
            <person name="Dai X."/>
            <person name="Yang H."/>
            <person name="Song W."/>
            <person name="Hou L."/>
            <person name="Xu J."/>
            <person name="Tong Z."/>
            <person name="Xu A."/>
            <person name="Yuan X."/>
            <person name="Wang W."/>
            <person name="Yang Q."/>
            <person name="Chen L."/>
            <person name="Sun Z."/>
            <person name="Wang K."/>
            <person name="Pan B."/>
            <person name="Chen J."/>
            <person name="Bao Y."/>
            <person name="Liu F."/>
            <person name="Qi X."/>
            <person name="Gang D.R."/>
            <person name="Wen J."/>
            <person name="Li J."/>
        </authorList>
    </citation>
    <scope>NUCLEOTIDE SEQUENCE</scope>
    <source>
        <strain evidence="5">Dzin_1.0</strain>
    </source>
</reference>
<accession>A0A9D5CII6</accession>
<dbReference type="OrthoDB" id="286637at2759"/>
<dbReference type="PANTHER" id="PTHR13780">
    <property type="entry name" value="AMP-ACTIVATED PROTEIN KINASE, GAMMA REGULATORY SUBUNIT"/>
    <property type="match status" value="1"/>
</dbReference>
<sequence length="92" mass="10075">MALIGFGDPITSAFQLFLKGRISSIPVVDGSGSLIDVFSLSDFLTLPKGDASAYVQVHQMTMHQALQQVYQIKGHRPSPTCFCTSTLWEVIE</sequence>